<dbReference type="Proteomes" id="UP000694892">
    <property type="component" value="Chromosome 9_10L"/>
</dbReference>
<evidence type="ECO:0000313" key="1">
    <source>
        <dbReference type="EMBL" id="OCT63146.1"/>
    </source>
</evidence>
<reference evidence="2" key="1">
    <citation type="journal article" date="2016" name="Nature">
        <title>Genome evolution in the allotetraploid frog Xenopus laevis.</title>
        <authorList>
            <person name="Session A.M."/>
            <person name="Uno Y."/>
            <person name="Kwon T."/>
            <person name="Chapman J.A."/>
            <person name="Toyoda A."/>
            <person name="Takahashi S."/>
            <person name="Fukui A."/>
            <person name="Hikosaka A."/>
            <person name="Suzuki A."/>
            <person name="Kondo M."/>
            <person name="van Heeringen S.J."/>
            <person name="Quigley I."/>
            <person name="Heinz S."/>
            <person name="Ogino H."/>
            <person name="Ochi H."/>
            <person name="Hellsten U."/>
            <person name="Lyons J.B."/>
            <person name="Simakov O."/>
            <person name="Putnam N."/>
            <person name="Stites J."/>
            <person name="Kuroki Y."/>
            <person name="Tanaka T."/>
            <person name="Michiue T."/>
            <person name="Watanabe M."/>
            <person name="Bogdanovic O."/>
            <person name="Lister R."/>
            <person name="Georgiou G."/>
            <person name="Paranjpe S.S."/>
            <person name="van Kruijsbergen I."/>
            <person name="Shu S."/>
            <person name="Carlson J."/>
            <person name="Kinoshita T."/>
            <person name="Ohta Y."/>
            <person name="Mawaribuchi S."/>
            <person name="Jenkins J."/>
            <person name="Grimwood J."/>
            <person name="Schmutz J."/>
            <person name="Mitros T."/>
            <person name="Mozaffari S.V."/>
            <person name="Suzuki Y."/>
            <person name="Haramoto Y."/>
            <person name="Yamamoto T.S."/>
            <person name="Takagi C."/>
            <person name="Heald R."/>
            <person name="Miller K."/>
            <person name="Haudenschild C."/>
            <person name="Kitzman J."/>
            <person name="Nakayama T."/>
            <person name="Izutsu Y."/>
            <person name="Robert J."/>
            <person name="Fortriede J."/>
            <person name="Burns K."/>
            <person name="Lotay V."/>
            <person name="Karimi K."/>
            <person name="Yasuoka Y."/>
            <person name="Dichmann D.S."/>
            <person name="Flajnik M.F."/>
            <person name="Houston D.W."/>
            <person name="Shendure J."/>
            <person name="DuPasquier L."/>
            <person name="Vize P.D."/>
            <person name="Zorn A.M."/>
            <person name="Ito M."/>
            <person name="Marcotte E.M."/>
            <person name="Wallingford J.B."/>
            <person name="Ito Y."/>
            <person name="Asashima M."/>
            <person name="Ueno N."/>
            <person name="Matsuda Y."/>
            <person name="Veenstra G.J."/>
            <person name="Fujiyama A."/>
            <person name="Harland R.M."/>
            <person name="Taira M."/>
            <person name="Rokhsar D.S."/>
        </authorList>
    </citation>
    <scope>NUCLEOTIDE SEQUENCE [LARGE SCALE GENOMIC DNA]</scope>
    <source>
        <strain evidence="2">J</strain>
    </source>
</reference>
<dbReference type="EMBL" id="CM004482">
    <property type="protein sequence ID" value="OCT63146.1"/>
    <property type="molecule type" value="Genomic_DNA"/>
</dbReference>
<name>A0A974BYK2_XENLA</name>
<accession>A0A974BYK2</accession>
<organism evidence="1 2">
    <name type="scientific">Xenopus laevis</name>
    <name type="common">African clawed frog</name>
    <dbReference type="NCBI Taxonomy" id="8355"/>
    <lineage>
        <taxon>Eukaryota</taxon>
        <taxon>Metazoa</taxon>
        <taxon>Chordata</taxon>
        <taxon>Craniata</taxon>
        <taxon>Vertebrata</taxon>
        <taxon>Euteleostomi</taxon>
        <taxon>Amphibia</taxon>
        <taxon>Batrachia</taxon>
        <taxon>Anura</taxon>
        <taxon>Pipoidea</taxon>
        <taxon>Pipidae</taxon>
        <taxon>Xenopodinae</taxon>
        <taxon>Xenopus</taxon>
        <taxon>Xenopus</taxon>
    </lineage>
</organism>
<proteinExistence type="predicted"/>
<sequence length="98" mass="10800">MAVLHAIPGAETQGRSIMVPRRCHTVPGAERQARSPMVPGRGATLFQGQRQGRSIMVPGRGATLYQGQRETGQITRYRQWWQGTGCQTITEAGRDHTV</sequence>
<gene>
    <name evidence="1" type="ORF">XELAEV_18044243mg</name>
</gene>
<dbReference type="AlphaFoldDB" id="A0A974BYK2"/>
<evidence type="ECO:0000313" key="2">
    <source>
        <dbReference type="Proteomes" id="UP000694892"/>
    </source>
</evidence>
<protein>
    <submittedName>
        <fullName evidence="1">Uncharacterized protein</fullName>
    </submittedName>
</protein>